<feature type="domain" description="Exonuclease" evidence="5">
    <location>
        <begin position="16"/>
        <end position="188"/>
    </location>
</feature>
<proteinExistence type="predicted"/>
<keyword evidence="7" id="KW-1185">Reference proteome</keyword>
<accession>A0A6M8AYX9</accession>
<keyword evidence="3 6" id="KW-0269">Exonuclease</keyword>
<dbReference type="GO" id="GO:0005829">
    <property type="term" value="C:cytosol"/>
    <property type="evidence" value="ECO:0007669"/>
    <property type="project" value="TreeGrafter"/>
</dbReference>
<dbReference type="InterPro" id="IPR013520">
    <property type="entry name" value="Ribonucl_H"/>
</dbReference>
<dbReference type="PANTHER" id="PTHR30231:SF4">
    <property type="entry name" value="PROTEIN NEN2"/>
    <property type="match status" value="1"/>
</dbReference>
<dbReference type="InterPro" id="IPR012337">
    <property type="entry name" value="RNaseH-like_sf"/>
</dbReference>
<evidence type="ECO:0000259" key="5">
    <source>
        <dbReference type="SMART" id="SM00479"/>
    </source>
</evidence>
<dbReference type="GO" id="GO:0008408">
    <property type="term" value="F:3'-5' exonuclease activity"/>
    <property type="evidence" value="ECO:0007669"/>
    <property type="project" value="TreeGrafter"/>
</dbReference>
<reference evidence="6 7" key="1">
    <citation type="submission" date="2020-05" db="EMBL/GenBank/DDBJ databases">
        <title>Actinomyces sp. zg-325.</title>
        <authorList>
            <person name="Yang C."/>
        </authorList>
    </citation>
    <scope>NUCLEOTIDE SEQUENCE [LARGE SCALE GENOMIC DNA]</scope>
    <source>
        <strain evidence="7">zg-325</strain>
    </source>
</reference>
<dbReference type="GO" id="GO:0003676">
    <property type="term" value="F:nucleic acid binding"/>
    <property type="evidence" value="ECO:0007669"/>
    <property type="project" value="InterPro"/>
</dbReference>
<evidence type="ECO:0000313" key="7">
    <source>
        <dbReference type="Proteomes" id="UP000504752"/>
    </source>
</evidence>
<dbReference type="EMBL" id="CP053642">
    <property type="protein sequence ID" value="QKD79048.1"/>
    <property type="molecule type" value="Genomic_DNA"/>
</dbReference>
<evidence type="ECO:0000313" key="6">
    <source>
        <dbReference type="EMBL" id="QKD79048.1"/>
    </source>
</evidence>
<keyword evidence="1" id="KW-0540">Nuclease</keyword>
<dbReference type="Gene3D" id="3.30.420.10">
    <property type="entry name" value="Ribonuclease H-like superfamily/Ribonuclease H"/>
    <property type="match status" value="1"/>
</dbReference>
<dbReference type="CDD" id="cd06127">
    <property type="entry name" value="DEDDh"/>
    <property type="match status" value="1"/>
</dbReference>
<organism evidence="6 7">
    <name type="scientific">Actinomyces marmotae</name>
    <dbReference type="NCBI Taxonomy" id="2737173"/>
    <lineage>
        <taxon>Bacteria</taxon>
        <taxon>Bacillati</taxon>
        <taxon>Actinomycetota</taxon>
        <taxon>Actinomycetes</taxon>
        <taxon>Actinomycetales</taxon>
        <taxon>Actinomycetaceae</taxon>
        <taxon>Actinomyces</taxon>
    </lineage>
</organism>
<sequence>MRGMSSSASARPLGPGYAVVDLETTGLSPSADAILEISLVHLNARGGIEGAWTSLVDPGPGPDGTREVGPTFIHGLTSSDVIGAPRIADLADLIARDLAGRVVVAHNARFDLGFLSHALGSLGILDADAPIPQVCTMRRARDYLTTPSRRLTACCEAAGIPLAAHHTALDDALACAGLLRHYLAVSRERGQDRPAWGEALDAAAAFTGLRWDDQRADAARSRLAMRGRTRAAAPDPTDAIRSH</sequence>
<dbReference type="Proteomes" id="UP000504752">
    <property type="component" value="Chromosome"/>
</dbReference>
<dbReference type="SUPFAM" id="SSF53098">
    <property type="entry name" value="Ribonuclease H-like"/>
    <property type="match status" value="1"/>
</dbReference>
<keyword evidence="2" id="KW-0378">Hydrolase</keyword>
<feature type="region of interest" description="Disordered" evidence="4">
    <location>
        <begin position="222"/>
        <end position="243"/>
    </location>
</feature>
<dbReference type="FunFam" id="3.30.420.10:FF:000045">
    <property type="entry name" value="3'-5' exonuclease DinG"/>
    <property type="match status" value="1"/>
</dbReference>
<dbReference type="InterPro" id="IPR036397">
    <property type="entry name" value="RNaseH_sf"/>
</dbReference>
<dbReference type="Pfam" id="PF00929">
    <property type="entry name" value="RNase_T"/>
    <property type="match status" value="1"/>
</dbReference>
<evidence type="ECO:0000256" key="2">
    <source>
        <dbReference type="ARBA" id="ARBA00022801"/>
    </source>
</evidence>
<protein>
    <submittedName>
        <fullName evidence="6">3'-5' exonuclease</fullName>
    </submittedName>
</protein>
<gene>
    <name evidence="6" type="ORF">HPC72_01135</name>
</gene>
<dbReference type="AlphaFoldDB" id="A0A6M8AYX9"/>
<evidence type="ECO:0000256" key="3">
    <source>
        <dbReference type="ARBA" id="ARBA00022839"/>
    </source>
</evidence>
<dbReference type="SMART" id="SM00479">
    <property type="entry name" value="EXOIII"/>
    <property type="match status" value="1"/>
</dbReference>
<evidence type="ECO:0000256" key="1">
    <source>
        <dbReference type="ARBA" id="ARBA00022722"/>
    </source>
</evidence>
<name>A0A6M8AYX9_9ACTO</name>
<evidence type="ECO:0000256" key="4">
    <source>
        <dbReference type="SAM" id="MobiDB-lite"/>
    </source>
</evidence>
<dbReference type="PANTHER" id="PTHR30231">
    <property type="entry name" value="DNA POLYMERASE III SUBUNIT EPSILON"/>
    <property type="match status" value="1"/>
</dbReference>
<dbReference type="KEGG" id="amam:HPC72_01135"/>